<name>A0AAD8VRX2_LOLMU</name>
<evidence type="ECO:0000256" key="2">
    <source>
        <dbReference type="SAM" id="MobiDB-lite"/>
    </source>
</evidence>
<dbReference type="PROSITE" id="PS51387">
    <property type="entry name" value="FAD_PCMH"/>
    <property type="match status" value="1"/>
</dbReference>
<dbReference type="InterPro" id="IPR006094">
    <property type="entry name" value="Oxid_FAD_bind_N"/>
</dbReference>
<organism evidence="4 5">
    <name type="scientific">Lolium multiflorum</name>
    <name type="common">Italian ryegrass</name>
    <name type="synonym">Lolium perenne subsp. multiflorum</name>
    <dbReference type="NCBI Taxonomy" id="4521"/>
    <lineage>
        <taxon>Eukaryota</taxon>
        <taxon>Viridiplantae</taxon>
        <taxon>Streptophyta</taxon>
        <taxon>Embryophyta</taxon>
        <taxon>Tracheophyta</taxon>
        <taxon>Spermatophyta</taxon>
        <taxon>Magnoliopsida</taxon>
        <taxon>Liliopsida</taxon>
        <taxon>Poales</taxon>
        <taxon>Poaceae</taxon>
        <taxon>BOP clade</taxon>
        <taxon>Pooideae</taxon>
        <taxon>Poodae</taxon>
        <taxon>Poeae</taxon>
        <taxon>Poeae Chloroplast Group 2 (Poeae type)</taxon>
        <taxon>Loliodinae</taxon>
        <taxon>Loliinae</taxon>
        <taxon>Lolium</taxon>
    </lineage>
</organism>
<dbReference type="Gene3D" id="3.30.465.10">
    <property type="match status" value="1"/>
</dbReference>
<dbReference type="InterPro" id="IPR016169">
    <property type="entry name" value="FAD-bd_PCMH_sub2"/>
</dbReference>
<dbReference type="AlphaFoldDB" id="A0AAD8VRX2"/>
<dbReference type="EMBL" id="JAUUTY010000006">
    <property type="protein sequence ID" value="KAK1614960.1"/>
    <property type="molecule type" value="Genomic_DNA"/>
</dbReference>
<comment type="caution">
    <text evidence="4">The sequence shown here is derived from an EMBL/GenBank/DDBJ whole genome shotgun (WGS) entry which is preliminary data.</text>
</comment>
<keyword evidence="5" id="KW-1185">Reference proteome</keyword>
<proteinExistence type="predicted"/>
<evidence type="ECO:0000259" key="3">
    <source>
        <dbReference type="PROSITE" id="PS51387"/>
    </source>
</evidence>
<feature type="region of interest" description="Disordered" evidence="2">
    <location>
        <begin position="216"/>
        <end position="257"/>
    </location>
</feature>
<accession>A0AAD8VRX2</accession>
<dbReference type="Pfam" id="PF01565">
    <property type="entry name" value="FAD_binding_4"/>
    <property type="match status" value="1"/>
</dbReference>
<dbReference type="InterPro" id="IPR016167">
    <property type="entry name" value="FAD-bd_PCMH_sub1"/>
</dbReference>
<feature type="compositionally biased region" description="Basic and acidic residues" evidence="2">
    <location>
        <begin position="230"/>
        <end position="257"/>
    </location>
</feature>
<dbReference type="InterPro" id="IPR016166">
    <property type="entry name" value="FAD-bd_PCMH"/>
</dbReference>
<reference evidence="4" key="1">
    <citation type="submission" date="2023-07" db="EMBL/GenBank/DDBJ databases">
        <title>A chromosome-level genome assembly of Lolium multiflorum.</title>
        <authorList>
            <person name="Chen Y."/>
            <person name="Copetti D."/>
            <person name="Kolliker R."/>
            <person name="Studer B."/>
        </authorList>
    </citation>
    <scope>NUCLEOTIDE SEQUENCE</scope>
    <source>
        <strain evidence="4">02402/16</strain>
        <tissue evidence="4">Leaf</tissue>
    </source>
</reference>
<dbReference type="GO" id="GO:0071949">
    <property type="term" value="F:FAD binding"/>
    <property type="evidence" value="ECO:0007669"/>
    <property type="project" value="InterPro"/>
</dbReference>
<evidence type="ECO:0000313" key="5">
    <source>
        <dbReference type="Proteomes" id="UP001231189"/>
    </source>
</evidence>
<evidence type="ECO:0000313" key="4">
    <source>
        <dbReference type="EMBL" id="KAK1614960.1"/>
    </source>
</evidence>
<dbReference type="Proteomes" id="UP001231189">
    <property type="component" value="Unassembled WGS sequence"/>
</dbReference>
<feature type="domain" description="FAD-binding PCMH-type" evidence="3">
    <location>
        <begin position="69"/>
        <end position="246"/>
    </location>
</feature>
<dbReference type="GO" id="GO:0016491">
    <property type="term" value="F:oxidoreductase activity"/>
    <property type="evidence" value="ECO:0007669"/>
    <property type="project" value="UniProtKB-ARBA"/>
</dbReference>
<dbReference type="InterPro" id="IPR036318">
    <property type="entry name" value="FAD-bd_PCMH-like_sf"/>
</dbReference>
<dbReference type="PANTHER" id="PTHR32448">
    <property type="entry name" value="OS08G0158400 PROTEIN"/>
    <property type="match status" value="1"/>
</dbReference>
<evidence type="ECO:0000256" key="1">
    <source>
        <dbReference type="ARBA" id="ARBA00001974"/>
    </source>
</evidence>
<gene>
    <name evidence="4" type="ORF">QYE76_020477</name>
</gene>
<sequence>MKCSFIHGGYRCLRCHARDSGMMRYVASANPLPDLRDDPALIDSYNCTPLCRGSSTCVTKEDTSVLHQRHDEAARIVTPTDAQHVQAAVLCGRRHGVRLRVRSGGHDYEGLSYRSPRPNEVFGVLDLANLRSVSVNRSESTAWVESGATLGELYYAIAKNNSELAFPAGECPTVGVGGQFSGGGIGMMMRKYELSIDNVLDAKMVNANGDLRTGTSWGGPLRAIRGGGGESRRRALVEDPTRAGPADGDRVQHREDA</sequence>
<comment type="cofactor">
    <cofactor evidence="1">
        <name>FAD</name>
        <dbReference type="ChEBI" id="CHEBI:57692"/>
    </cofactor>
</comment>
<dbReference type="Gene3D" id="3.30.43.10">
    <property type="entry name" value="Uridine Diphospho-n-acetylenolpyruvylglucosamine Reductase, domain 2"/>
    <property type="match status" value="1"/>
</dbReference>
<dbReference type="SUPFAM" id="SSF56176">
    <property type="entry name" value="FAD-binding/transporter-associated domain-like"/>
    <property type="match status" value="1"/>
</dbReference>
<protein>
    <recommendedName>
        <fullName evidence="3">FAD-binding PCMH-type domain-containing protein</fullName>
    </recommendedName>
</protein>